<dbReference type="AlphaFoldDB" id="A0AAD9Q6P1"/>
<evidence type="ECO:0000256" key="1">
    <source>
        <dbReference type="SAM" id="SignalP"/>
    </source>
</evidence>
<keyword evidence="1" id="KW-0732">Signal</keyword>
<reference evidence="2" key="2">
    <citation type="journal article" date="2023" name="Science">
        <title>Genomic signatures of disease resistance in endangered staghorn corals.</title>
        <authorList>
            <person name="Vollmer S.V."/>
            <person name="Selwyn J.D."/>
            <person name="Despard B.A."/>
            <person name="Roesel C.L."/>
        </authorList>
    </citation>
    <scope>NUCLEOTIDE SEQUENCE</scope>
    <source>
        <strain evidence="2">K2</strain>
    </source>
</reference>
<evidence type="ECO:0000313" key="2">
    <source>
        <dbReference type="EMBL" id="KAK2555351.1"/>
    </source>
</evidence>
<keyword evidence="4" id="KW-1185">Reference proteome</keyword>
<protein>
    <recommendedName>
        <fullName evidence="5">Secreted protein</fullName>
    </recommendedName>
</protein>
<feature type="signal peptide" evidence="1">
    <location>
        <begin position="1"/>
        <end position="17"/>
    </location>
</feature>
<feature type="chain" id="PRO_5042442573" description="Secreted protein" evidence="1">
    <location>
        <begin position="18"/>
        <end position="68"/>
    </location>
</feature>
<dbReference type="EMBL" id="JARQWQ010000063">
    <property type="protein sequence ID" value="KAK2555379.1"/>
    <property type="molecule type" value="Genomic_DNA"/>
</dbReference>
<proteinExistence type="predicted"/>
<organism evidence="2 4">
    <name type="scientific">Acropora cervicornis</name>
    <name type="common">Staghorn coral</name>
    <dbReference type="NCBI Taxonomy" id="6130"/>
    <lineage>
        <taxon>Eukaryota</taxon>
        <taxon>Metazoa</taxon>
        <taxon>Cnidaria</taxon>
        <taxon>Anthozoa</taxon>
        <taxon>Hexacorallia</taxon>
        <taxon>Scleractinia</taxon>
        <taxon>Astrocoeniina</taxon>
        <taxon>Acroporidae</taxon>
        <taxon>Acropora</taxon>
    </lineage>
</organism>
<dbReference type="EMBL" id="JARQWQ010000063">
    <property type="protein sequence ID" value="KAK2555351.1"/>
    <property type="molecule type" value="Genomic_DNA"/>
</dbReference>
<name>A0AAD9Q6P1_ACRCE</name>
<reference evidence="2" key="1">
    <citation type="journal article" date="2023" name="G3 (Bethesda)">
        <title>Whole genome assembly and annotation of the endangered Caribbean coral Acropora cervicornis.</title>
        <authorList>
            <person name="Selwyn J.D."/>
            <person name="Vollmer S.V."/>
        </authorList>
    </citation>
    <scope>NUCLEOTIDE SEQUENCE</scope>
    <source>
        <strain evidence="2">K2</strain>
    </source>
</reference>
<evidence type="ECO:0000313" key="4">
    <source>
        <dbReference type="Proteomes" id="UP001249851"/>
    </source>
</evidence>
<accession>A0AAD9Q6P1</accession>
<comment type="caution">
    <text evidence="2">The sequence shown here is derived from an EMBL/GenBank/DDBJ whole genome shotgun (WGS) entry which is preliminary data.</text>
</comment>
<evidence type="ECO:0008006" key="5">
    <source>
        <dbReference type="Google" id="ProtNLM"/>
    </source>
</evidence>
<dbReference type="Proteomes" id="UP001249851">
    <property type="component" value="Unassembled WGS sequence"/>
</dbReference>
<evidence type="ECO:0000313" key="3">
    <source>
        <dbReference type="EMBL" id="KAK2555379.1"/>
    </source>
</evidence>
<sequence>MMISILVLVIWASFTPSLKDVCRYLQKHCTLMFSWSSTCWARKALRGSAHSIVERVKLGRKRKRVIQD</sequence>
<gene>
    <name evidence="2" type="ORF">P5673_022983</name>
    <name evidence="3" type="ORF">P5673_023018</name>
</gene>